<gene>
    <name evidence="1" type="ORF">F0562_000596</name>
</gene>
<dbReference type="Proteomes" id="UP000325577">
    <property type="component" value="Linkage Group LG0"/>
</dbReference>
<evidence type="ECO:0000313" key="2">
    <source>
        <dbReference type="Proteomes" id="UP000325577"/>
    </source>
</evidence>
<reference evidence="1 2" key="1">
    <citation type="submission" date="2019-09" db="EMBL/GenBank/DDBJ databases">
        <title>A chromosome-level genome assembly of the Chinese tupelo Nyssa sinensis.</title>
        <authorList>
            <person name="Yang X."/>
            <person name="Kang M."/>
            <person name="Yang Y."/>
            <person name="Xiong H."/>
            <person name="Wang M."/>
            <person name="Zhang Z."/>
            <person name="Wang Z."/>
            <person name="Wu H."/>
            <person name="Ma T."/>
            <person name="Liu J."/>
            <person name="Xi Z."/>
        </authorList>
    </citation>
    <scope>NUCLEOTIDE SEQUENCE [LARGE SCALE GENOMIC DNA]</scope>
    <source>
        <strain evidence="1">J267</strain>
        <tissue evidence="1">Leaf</tissue>
    </source>
</reference>
<accession>A0A5J5C4U6</accession>
<sequence>MLKITASSRRLRIQNIFTLCGNYRELSQHTTIPIPAKKRFEDFDPDSSPVRTIGEDSTVQKSFNEISQLHESVAADPLASNKLENKQKLTQPQIHNIRDSDERVLESKENFNPEKEITGDQVEVYVKWEASKENPGKFISILNVAKDSTLADLRKLIEIHLGADKQAFTFLVFGDPTGAPVPREKEATLQASKLPICNNQLGSHLACLRPVKGSQCPNHIPFSPLENKLPGTPNSHLMQQGDGFSPKIAQHLSSTPFITVRRY</sequence>
<dbReference type="EMBL" id="CM018031">
    <property type="protein sequence ID" value="KAA8548912.1"/>
    <property type="molecule type" value="Genomic_DNA"/>
</dbReference>
<dbReference type="OrthoDB" id="3176171at2759"/>
<keyword evidence="2" id="KW-1185">Reference proteome</keyword>
<evidence type="ECO:0000313" key="1">
    <source>
        <dbReference type="EMBL" id="KAA8548912.1"/>
    </source>
</evidence>
<organism evidence="1 2">
    <name type="scientific">Nyssa sinensis</name>
    <dbReference type="NCBI Taxonomy" id="561372"/>
    <lineage>
        <taxon>Eukaryota</taxon>
        <taxon>Viridiplantae</taxon>
        <taxon>Streptophyta</taxon>
        <taxon>Embryophyta</taxon>
        <taxon>Tracheophyta</taxon>
        <taxon>Spermatophyta</taxon>
        <taxon>Magnoliopsida</taxon>
        <taxon>eudicotyledons</taxon>
        <taxon>Gunneridae</taxon>
        <taxon>Pentapetalae</taxon>
        <taxon>asterids</taxon>
        <taxon>Cornales</taxon>
        <taxon>Nyssaceae</taxon>
        <taxon>Nyssa</taxon>
    </lineage>
</organism>
<name>A0A5J5C4U6_9ASTE</name>
<proteinExistence type="predicted"/>
<dbReference type="AlphaFoldDB" id="A0A5J5C4U6"/>
<protein>
    <submittedName>
        <fullName evidence="1">Uncharacterized protein</fullName>
    </submittedName>
</protein>